<evidence type="ECO:0000313" key="2">
    <source>
        <dbReference type="EMBL" id="KAK3270743.1"/>
    </source>
</evidence>
<feature type="region of interest" description="Disordered" evidence="1">
    <location>
        <begin position="49"/>
        <end position="69"/>
    </location>
</feature>
<comment type="caution">
    <text evidence="2">The sequence shown here is derived from an EMBL/GenBank/DDBJ whole genome shotgun (WGS) entry which is preliminary data.</text>
</comment>
<dbReference type="AlphaFoldDB" id="A0AAE0G3N5"/>
<sequence>MDPAVQKELQAHVNKKVDQWLATSRRKVSIELKAFIKKLLQEDGTWATPKADAPRRMQSQGEEDLGGWCLGDRRSTWGETGRMAQEDGAWSAWGETGERWNRVAGSVGARETGGRWLGMGDSGRMTQEDGKSGCYETGEDGLKRMEKAWDGAGARRAGGDGPGGWCVGALGETGEMAQEDGAVLWVTGEDGPGGWEDDPGGWRDLGDHTWVRGRAAQVDPRQRITASAALADSWICGIPFAMASGGPGPRRSKSSGGTRSPKWITNHEFAPQQDEGDTIAPEQGAWCGFKGCFGLQRSAHPGSPHCL</sequence>
<evidence type="ECO:0000313" key="3">
    <source>
        <dbReference type="Proteomes" id="UP001190700"/>
    </source>
</evidence>
<feature type="region of interest" description="Disordered" evidence="1">
    <location>
        <begin position="111"/>
        <end position="133"/>
    </location>
</feature>
<organism evidence="2 3">
    <name type="scientific">Cymbomonas tetramitiformis</name>
    <dbReference type="NCBI Taxonomy" id="36881"/>
    <lineage>
        <taxon>Eukaryota</taxon>
        <taxon>Viridiplantae</taxon>
        <taxon>Chlorophyta</taxon>
        <taxon>Pyramimonadophyceae</taxon>
        <taxon>Pyramimonadales</taxon>
        <taxon>Pyramimonadaceae</taxon>
        <taxon>Cymbomonas</taxon>
    </lineage>
</organism>
<name>A0AAE0G3N5_9CHLO</name>
<accession>A0AAE0G3N5</accession>
<gene>
    <name evidence="2" type="ORF">CYMTET_20876</name>
</gene>
<protein>
    <submittedName>
        <fullName evidence="2">Uncharacterized protein</fullName>
    </submittedName>
</protein>
<keyword evidence="3" id="KW-1185">Reference proteome</keyword>
<dbReference type="EMBL" id="LGRX02010222">
    <property type="protein sequence ID" value="KAK3270743.1"/>
    <property type="molecule type" value="Genomic_DNA"/>
</dbReference>
<reference evidence="2 3" key="1">
    <citation type="journal article" date="2015" name="Genome Biol. Evol.">
        <title>Comparative Genomics of a Bacterivorous Green Alga Reveals Evolutionary Causalities and Consequences of Phago-Mixotrophic Mode of Nutrition.</title>
        <authorList>
            <person name="Burns J.A."/>
            <person name="Paasch A."/>
            <person name="Narechania A."/>
            <person name="Kim E."/>
        </authorList>
    </citation>
    <scope>NUCLEOTIDE SEQUENCE [LARGE SCALE GENOMIC DNA]</scope>
    <source>
        <strain evidence="2 3">PLY_AMNH</strain>
    </source>
</reference>
<evidence type="ECO:0000256" key="1">
    <source>
        <dbReference type="SAM" id="MobiDB-lite"/>
    </source>
</evidence>
<feature type="region of interest" description="Disordered" evidence="1">
    <location>
        <begin position="245"/>
        <end position="264"/>
    </location>
</feature>
<dbReference type="Proteomes" id="UP001190700">
    <property type="component" value="Unassembled WGS sequence"/>
</dbReference>
<proteinExistence type="predicted"/>